<feature type="transmembrane region" description="Helical" evidence="2">
    <location>
        <begin position="875"/>
        <end position="894"/>
    </location>
</feature>
<keyword evidence="4" id="KW-1185">Reference proteome</keyword>
<feature type="transmembrane region" description="Helical" evidence="2">
    <location>
        <begin position="434"/>
        <end position="456"/>
    </location>
</feature>
<feature type="transmembrane region" description="Helical" evidence="2">
    <location>
        <begin position="972"/>
        <end position="991"/>
    </location>
</feature>
<dbReference type="Pfam" id="PF00873">
    <property type="entry name" value="ACR_tran"/>
    <property type="match status" value="1"/>
</dbReference>
<dbReference type="Gene3D" id="3.30.70.1430">
    <property type="entry name" value="Multidrug efflux transporter AcrB pore domain"/>
    <property type="match status" value="2"/>
</dbReference>
<keyword evidence="2" id="KW-0812">Transmembrane</keyword>
<reference evidence="3 4" key="1">
    <citation type="journal article" date="2011" name="Syst. Appl. Microbiol.">
        <title>Defluviimonas denitrificans gen. nov., sp. nov., and Pararhodobacter aggregans gen. nov., sp. nov., non-phototrophic Rhodobacteraceae from the biofilter of a marine aquaculture.</title>
        <authorList>
            <person name="Foesel B.U."/>
            <person name="Drake H.L."/>
            <person name="Schramm A."/>
        </authorList>
    </citation>
    <scope>NUCLEOTIDE SEQUENCE [LARGE SCALE GENOMIC DNA]</scope>
    <source>
        <strain evidence="3 4">D1-19</strain>
    </source>
</reference>
<feature type="transmembrane region" description="Helical" evidence="2">
    <location>
        <begin position="527"/>
        <end position="547"/>
    </location>
</feature>
<keyword evidence="2" id="KW-0472">Membrane</keyword>
<feature type="transmembrane region" description="Helical" evidence="2">
    <location>
        <begin position="358"/>
        <end position="378"/>
    </location>
</feature>
<sequence length="1135" mass="120951">MIAATSLGLFRYFTRHRTAANLLLVLMLAAGLVAVPRMHAQFFPDIVVDSVSVTVPWPGAGSADVDAAIVQIVEPVLMAVEGVTSTSSRASEGRAQITLEFEPGTDIERAAQDVQDAIDGISTLPADAEDARVSRSAWSDRVTNVIVSGPVAVEQLARFTDEFVARLFAAGITRASIQGIATPEVSVEVPAMRLVQYDVTLAEIATAIGNSVAADPSGEIAGGSQRVRTGQARRTPEEIGAIVLRSAADGSTLTVGDVASVTARSIDRDRAYYVGPSQAIVVRVNRSATGDAIGIQNSVQRVADEMVLSLPEGVDIQLANARAQEISARLNLLVKNGAQGLALVLVLLFLFLNARTALWVAMGIPVSMLSAVAVMYVAGMSLNMISLFALIITLGIVVDDAIVVGEHADWRHRALKEGPFEAAENAATRMGMPVLAASMTTIIAFGGLTVIGGRFGSMIADIPWTVIAVLIASVVECFLILPNHMAHALAGSARDHWYDWPSRQVNRGFDWFRARLFRPFMMLVIRARYVVLAGLMVLLAWSASMLISGQVQWRFFASPEQGTLSANFVMAQGATRDDTMAMMQELQRAANDLSARLEAEHGEWPMASIVAEVGGNAGRALAAADNAEPDRLGSLTIDLIGADHRPYSSFDFTAMLQQEVRQNPLLDELSFRSFGSGPGGDSLSVDLIGQDAETLKAAAEALKAQLEQFANVTGLEDSLAYDKEEMLLQLTPQGLALGFSTDALARELRQRLSGIEAATFPDGVRSAEIWVTLPEHERAADFLENTLLRSASGRYLPLGDIVQVETRQGFSSIQRENGLQLVTVSGVLDEEDPAAAAALLAQMQAEILPRLAEDFGITFRLSGLSEQESEFLSDALLGAIGCLIAIYLTLAWVFSSWLRPLVVMSVIPFGLIGVIYGHMAWGIALSMFSVVGIIGMAGIIINDSIVLVSTVDEYARDRGLFPSIADAAADRLRPVLLTTATTVFGLGPLLFERSNDAQFLRPTVVTLSYGLGFGMVLVLLIVPALLASGHDLSRAVRSLRRAFRMPAGQVGRGLRALPFAAAALVLVAFGLSMGWTLVYERPGPLTALVWGGGEGLVAGFVVFAATVGAGLVLLWGLGGLLMLKRPAGPEAPPAE</sequence>
<organism evidence="3 4">
    <name type="scientific">Pararhodobacter aggregans</name>
    <dbReference type="NCBI Taxonomy" id="404875"/>
    <lineage>
        <taxon>Bacteria</taxon>
        <taxon>Pseudomonadati</taxon>
        <taxon>Pseudomonadota</taxon>
        <taxon>Alphaproteobacteria</taxon>
        <taxon>Rhodobacterales</taxon>
        <taxon>Paracoccaceae</taxon>
        <taxon>Pararhodobacter</taxon>
    </lineage>
</organism>
<gene>
    <name evidence="3" type="ORF">DDE23_01100</name>
</gene>
<accession>A0A2T7UYK1</accession>
<evidence type="ECO:0000256" key="1">
    <source>
        <dbReference type="SAM" id="Coils"/>
    </source>
</evidence>
<dbReference type="PANTHER" id="PTHR32063:SF33">
    <property type="entry name" value="RND SUPERFAMILY EFFLUX PUMP PERMEASE COMPONENT"/>
    <property type="match status" value="1"/>
</dbReference>
<dbReference type="PANTHER" id="PTHR32063">
    <property type="match status" value="1"/>
</dbReference>
<dbReference type="Gene3D" id="3.30.70.1320">
    <property type="entry name" value="Multidrug efflux transporter AcrB pore domain like"/>
    <property type="match status" value="1"/>
</dbReference>
<dbReference type="AlphaFoldDB" id="A0A2T7UYK1"/>
<dbReference type="Gene3D" id="3.30.70.1440">
    <property type="entry name" value="Multidrug efflux transporter AcrB pore domain"/>
    <property type="match status" value="1"/>
</dbReference>
<evidence type="ECO:0000313" key="4">
    <source>
        <dbReference type="Proteomes" id="UP000244810"/>
    </source>
</evidence>
<dbReference type="SUPFAM" id="SSF82693">
    <property type="entry name" value="Multidrug efflux transporter AcrB pore domain, PN1, PN2, PC1 and PC2 subdomains"/>
    <property type="match status" value="1"/>
</dbReference>
<feature type="transmembrane region" description="Helical" evidence="2">
    <location>
        <begin position="332"/>
        <end position="351"/>
    </location>
</feature>
<keyword evidence="1" id="KW-0175">Coiled coil</keyword>
<dbReference type="Proteomes" id="UP000244810">
    <property type="component" value="Unassembled WGS sequence"/>
</dbReference>
<feature type="transmembrane region" description="Helical" evidence="2">
    <location>
        <begin position="927"/>
        <end position="951"/>
    </location>
</feature>
<proteinExistence type="predicted"/>
<feature type="coiled-coil region" evidence="1">
    <location>
        <begin position="576"/>
        <end position="603"/>
    </location>
</feature>
<dbReference type="Gene3D" id="1.20.1640.10">
    <property type="entry name" value="Multidrug efflux transporter AcrB transmembrane domain"/>
    <property type="match status" value="2"/>
</dbReference>
<name>A0A2T7UYK1_9RHOB</name>
<dbReference type="SUPFAM" id="SSF82714">
    <property type="entry name" value="Multidrug efflux transporter AcrB TolC docking domain, DN and DC subdomains"/>
    <property type="match status" value="2"/>
</dbReference>
<dbReference type="SUPFAM" id="SSF82866">
    <property type="entry name" value="Multidrug efflux transporter AcrB transmembrane domain"/>
    <property type="match status" value="2"/>
</dbReference>
<dbReference type="InterPro" id="IPR027463">
    <property type="entry name" value="AcrB_DN_DC_subdom"/>
</dbReference>
<feature type="transmembrane region" description="Helical" evidence="2">
    <location>
        <begin position="1053"/>
        <end position="1075"/>
    </location>
</feature>
<dbReference type="EMBL" id="QDDR01000001">
    <property type="protein sequence ID" value="PVE49596.1"/>
    <property type="molecule type" value="Genomic_DNA"/>
</dbReference>
<keyword evidence="2" id="KW-1133">Transmembrane helix</keyword>
<feature type="transmembrane region" description="Helical" evidence="2">
    <location>
        <begin position="1011"/>
        <end position="1032"/>
    </location>
</feature>
<dbReference type="GO" id="GO:0005886">
    <property type="term" value="C:plasma membrane"/>
    <property type="evidence" value="ECO:0007669"/>
    <property type="project" value="TreeGrafter"/>
</dbReference>
<dbReference type="InterPro" id="IPR001036">
    <property type="entry name" value="Acrflvin-R"/>
</dbReference>
<feature type="transmembrane region" description="Helical" evidence="2">
    <location>
        <begin position="384"/>
        <end position="404"/>
    </location>
</feature>
<evidence type="ECO:0000256" key="2">
    <source>
        <dbReference type="SAM" id="Phobius"/>
    </source>
</evidence>
<comment type="caution">
    <text evidence="3">The sequence shown here is derived from an EMBL/GenBank/DDBJ whole genome shotgun (WGS) entry which is preliminary data.</text>
</comment>
<dbReference type="Gene3D" id="3.30.2090.10">
    <property type="entry name" value="Multidrug efflux transporter AcrB TolC docking domain, DN and DC subdomains"/>
    <property type="match status" value="2"/>
</dbReference>
<feature type="transmembrane region" description="Helical" evidence="2">
    <location>
        <begin position="462"/>
        <end position="481"/>
    </location>
</feature>
<evidence type="ECO:0000313" key="3">
    <source>
        <dbReference type="EMBL" id="PVE49596.1"/>
    </source>
</evidence>
<dbReference type="PRINTS" id="PR00702">
    <property type="entry name" value="ACRIFLAVINRP"/>
</dbReference>
<feature type="transmembrane region" description="Helical" evidence="2">
    <location>
        <begin position="1095"/>
        <end position="1117"/>
    </location>
</feature>
<dbReference type="GO" id="GO:0042910">
    <property type="term" value="F:xenobiotic transmembrane transporter activity"/>
    <property type="evidence" value="ECO:0007669"/>
    <property type="project" value="TreeGrafter"/>
</dbReference>
<protein>
    <submittedName>
        <fullName evidence="3">Acriflavine resistance protein B</fullName>
    </submittedName>
</protein>
<feature type="transmembrane region" description="Helical" evidence="2">
    <location>
        <begin position="901"/>
        <end position="921"/>
    </location>
</feature>
<dbReference type="OrthoDB" id="174266at2"/>